<name>A0AAJ6NBF7_9PAST</name>
<proteinExistence type="predicted"/>
<dbReference type="Proteomes" id="UP001236239">
    <property type="component" value="Unassembled WGS sequence"/>
</dbReference>
<sequence>MANANTKHSKELRAKSAKACRDKALKKGAIAVHLLIKKEEGAEEVEKLAKELGGRSSALRHIIKYYIENNPH</sequence>
<reference evidence="1" key="1">
    <citation type="journal article" date="2023" name="Front. Microbiol.">
        <title>Phylogeography and host specificity of Pasteurellaceae pathogenic to sea-farmed fish in the north-east Atlantic.</title>
        <authorList>
            <person name="Gulla S."/>
            <person name="Colquhoun D.J."/>
            <person name="Olsen A.B."/>
            <person name="Spilsberg B."/>
            <person name="Lagesen K."/>
            <person name="Aakesson C.P."/>
            <person name="Strom S."/>
            <person name="Manji F."/>
            <person name="Birkbeck T.H."/>
            <person name="Nilsen H.K."/>
        </authorList>
    </citation>
    <scope>NUCLEOTIDE SEQUENCE</scope>
    <source>
        <strain evidence="1">TW16_20</strain>
    </source>
</reference>
<comment type="caution">
    <text evidence="1">The sequence shown here is derived from an EMBL/GenBank/DDBJ whole genome shotgun (WGS) entry which is preliminary data.</text>
</comment>
<accession>A0AAJ6NBF7</accession>
<dbReference type="RefSeq" id="WP_306384707.1">
    <property type="nucleotide sequence ID" value="NZ_JASAYN010000001.1"/>
</dbReference>
<dbReference type="EMBL" id="JASAYQ010000021">
    <property type="protein sequence ID" value="MDP8173696.1"/>
    <property type="molecule type" value="Genomic_DNA"/>
</dbReference>
<protein>
    <submittedName>
        <fullName evidence="1">Uncharacterized protein</fullName>
    </submittedName>
</protein>
<evidence type="ECO:0000313" key="1">
    <source>
        <dbReference type="EMBL" id="MDP8173696.1"/>
    </source>
</evidence>
<dbReference type="AlphaFoldDB" id="A0AAJ6NBF7"/>
<gene>
    <name evidence="1" type="ORF">QJU93_10045</name>
</gene>
<evidence type="ECO:0000313" key="2">
    <source>
        <dbReference type="Proteomes" id="UP001236239"/>
    </source>
</evidence>
<organism evidence="1 2">
    <name type="scientific">Phocoenobacter skyensis</name>
    <dbReference type="NCBI Taxonomy" id="97481"/>
    <lineage>
        <taxon>Bacteria</taxon>
        <taxon>Pseudomonadati</taxon>
        <taxon>Pseudomonadota</taxon>
        <taxon>Gammaproteobacteria</taxon>
        <taxon>Pasteurellales</taxon>
        <taxon>Pasteurellaceae</taxon>
        <taxon>Phocoenobacter</taxon>
    </lineage>
</organism>